<protein>
    <recommendedName>
        <fullName evidence="7">Phosphatidylglycerol--prolipoprotein diacylglyceryl transferase</fullName>
        <ecNumber evidence="7">2.5.1.145</ecNumber>
    </recommendedName>
</protein>
<keyword evidence="6 7" id="KW-0472">Membrane</keyword>
<evidence type="ECO:0000313" key="9">
    <source>
        <dbReference type="EMBL" id="GAA1999601.1"/>
    </source>
</evidence>
<organism evidence="9 10">
    <name type="scientific">Catenulispora subtropica</name>
    <dbReference type="NCBI Taxonomy" id="450798"/>
    <lineage>
        <taxon>Bacteria</taxon>
        <taxon>Bacillati</taxon>
        <taxon>Actinomycetota</taxon>
        <taxon>Actinomycetes</taxon>
        <taxon>Catenulisporales</taxon>
        <taxon>Catenulisporaceae</taxon>
        <taxon>Catenulispora</taxon>
    </lineage>
</organism>
<dbReference type="HAMAP" id="MF_01147">
    <property type="entry name" value="Lgt"/>
    <property type="match status" value="1"/>
</dbReference>
<dbReference type="InterPro" id="IPR001640">
    <property type="entry name" value="Lgt"/>
</dbReference>
<keyword evidence="5 7" id="KW-1133">Transmembrane helix</keyword>
<dbReference type="Proteomes" id="UP001499854">
    <property type="component" value="Unassembled WGS sequence"/>
</dbReference>
<dbReference type="EC" id="2.5.1.145" evidence="7"/>
<evidence type="ECO:0000256" key="2">
    <source>
        <dbReference type="ARBA" id="ARBA00022475"/>
    </source>
</evidence>
<evidence type="ECO:0000256" key="1">
    <source>
        <dbReference type="ARBA" id="ARBA00007150"/>
    </source>
</evidence>
<keyword evidence="4 7" id="KW-0812">Transmembrane</keyword>
<proteinExistence type="inferred from homology"/>
<reference evidence="9 10" key="1">
    <citation type="journal article" date="2019" name="Int. J. Syst. Evol. Microbiol.">
        <title>The Global Catalogue of Microorganisms (GCM) 10K type strain sequencing project: providing services to taxonomists for standard genome sequencing and annotation.</title>
        <authorList>
            <consortium name="The Broad Institute Genomics Platform"/>
            <consortium name="The Broad Institute Genome Sequencing Center for Infectious Disease"/>
            <person name="Wu L."/>
            <person name="Ma J."/>
        </authorList>
    </citation>
    <scope>NUCLEOTIDE SEQUENCE [LARGE SCALE GENOMIC DNA]</scope>
    <source>
        <strain evidence="9 10">JCM 16013</strain>
    </source>
</reference>
<keyword evidence="2 7" id="KW-1003">Cell membrane</keyword>
<evidence type="ECO:0000256" key="5">
    <source>
        <dbReference type="ARBA" id="ARBA00022989"/>
    </source>
</evidence>
<comment type="catalytic activity">
    <reaction evidence="7">
        <text>L-cysteinyl-[prolipoprotein] + a 1,2-diacyl-sn-glycero-3-phospho-(1'-sn-glycerol) = an S-1,2-diacyl-sn-glyceryl-L-cysteinyl-[prolipoprotein] + sn-glycerol 1-phosphate + H(+)</text>
        <dbReference type="Rhea" id="RHEA:56712"/>
        <dbReference type="Rhea" id="RHEA-COMP:14679"/>
        <dbReference type="Rhea" id="RHEA-COMP:14680"/>
        <dbReference type="ChEBI" id="CHEBI:15378"/>
        <dbReference type="ChEBI" id="CHEBI:29950"/>
        <dbReference type="ChEBI" id="CHEBI:57685"/>
        <dbReference type="ChEBI" id="CHEBI:64716"/>
        <dbReference type="ChEBI" id="CHEBI:140658"/>
        <dbReference type="EC" id="2.5.1.145"/>
    </reaction>
</comment>
<comment type="subcellular location">
    <subcellularLocation>
        <location evidence="7">Cell membrane</location>
        <topology evidence="7">Multi-pass membrane protein</topology>
    </subcellularLocation>
</comment>
<dbReference type="PANTHER" id="PTHR30589">
    <property type="entry name" value="PROLIPOPROTEIN DIACYLGLYCERYL TRANSFERASE"/>
    <property type="match status" value="1"/>
</dbReference>
<comment type="similarity">
    <text evidence="1 7">Belongs to the Lgt family.</text>
</comment>
<comment type="caution">
    <text evidence="9">The sequence shown here is derived from an EMBL/GenBank/DDBJ whole genome shotgun (WGS) entry which is preliminary data.</text>
</comment>
<feature type="region of interest" description="Disordered" evidence="8">
    <location>
        <begin position="276"/>
        <end position="319"/>
    </location>
</feature>
<evidence type="ECO:0000256" key="7">
    <source>
        <dbReference type="HAMAP-Rule" id="MF_01147"/>
    </source>
</evidence>
<sequence>MALASLPSPSQGVWHLGPFPVRAYAMFILAGILVAVWWAGKRWAVRGGHREDVVDIAIWAVPFGLVGGRLYHLITDPEFYFKRGEQPIRALYVWDGGLGIWGAVALGAVGAWIGCRRKGIRLADFADALAPALVLAQAIGRWGNYFNQELYGRPSGLPWAIRIDPAHRPDSTPGAAFYQPTFLYESLWDAGVALLLIWAERRWRLDRGRLFALYVACYTAGRAVVEALRDDHANRIAGLRLNDWVALLVFLGALVFLWLRRDHALAEGGIDSGRIARSTPTTGAAPAPTPHDDREASVESGDDQDAVPIPAATGRADAE</sequence>
<dbReference type="NCBIfam" id="TIGR00544">
    <property type="entry name" value="lgt"/>
    <property type="match status" value="1"/>
</dbReference>
<dbReference type="PANTHER" id="PTHR30589:SF0">
    <property type="entry name" value="PHOSPHATIDYLGLYCEROL--PROLIPOPROTEIN DIACYLGLYCERYL TRANSFERASE"/>
    <property type="match status" value="1"/>
</dbReference>
<comment type="function">
    <text evidence="7">Catalyzes the transfer of the diacylglyceryl group from phosphatidylglycerol to the sulfhydryl group of the N-terminal cysteine of a prolipoprotein, the first step in the formation of mature lipoproteins.</text>
</comment>
<gene>
    <name evidence="7 9" type="primary">lgt</name>
    <name evidence="9" type="ORF">GCM10009838_76290</name>
</gene>
<evidence type="ECO:0000313" key="10">
    <source>
        <dbReference type="Proteomes" id="UP001499854"/>
    </source>
</evidence>
<feature type="transmembrane region" description="Helical" evidence="7">
    <location>
        <begin position="91"/>
        <end position="113"/>
    </location>
</feature>
<keyword evidence="3 7" id="KW-0808">Transferase</keyword>
<comment type="pathway">
    <text evidence="7">Protein modification; lipoprotein biosynthesis (diacylglyceryl transfer).</text>
</comment>
<feature type="transmembrane region" description="Helical" evidence="7">
    <location>
        <begin position="211"/>
        <end position="229"/>
    </location>
</feature>
<dbReference type="EMBL" id="BAAAQM010000066">
    <property type="protein sequence ID" value="GAA1999601.1"/>
    <property type="molecule type" value="Genomic_DNA"/>
</dbReference>
<keyword evidence="10" id="KW-1185">Reference proteome</keyword>
<feature type="transmembrane region" description="Helical" evidence="7">
    <location>
        <begin position="52"/>
        <end position="71"/>
    </location>
</feature>
<dbReference type="Pfam" id="PF01790">
    <property type="entry name" value="LGT"/>
    <property type="match status" value="1"/>
</dbReference>
<evidence type="ECO:0000256" key="4">
    <source>
        <dbReference type="ARBA" id="ARBA00022692"/>
    </source>
</evidence>
<evidence type="ECO:0000256" key="3">
    <source>
        <dbReference type="ARBA" id="ARBA00022679"/>
    </source>
</evidence>
<evidence type="ECO:0000256" key="6">
    <source>
        <dbReference type="ARBA" id="ARBA00023136"/>
    </source>
</evidence>
<feature type="binding site" evidence="7">
    <location>
        <position position="141"/>
    </location>
    <ligand>
        <name>a 1,2-diacyl-sn-glycero-3-phospho-(1'-sn-glycerol)</name>
        <dbReference type="ChEBI" id="CHEBI:64716"/>
    </ligand>
</feature>
<feature type="transmembrane region" description="Helical" evidence="7">
    <location>
        <begin position="241"/>
        <end position="259"/>
    </location>
</feature>
<dbReference type="RefSeq" id="WP_344662075.1">
    <property type="nucleotide sequence ID" value="NZ_BAAAQM010000066.1"/>
</dbReference>
<name>A0ABN2T5Y9_9ACTN</name>
<feature type="transmembrane region" description="Helical" evidence="7">
    <location>
        <begin position="23"/>
        <end position="40"/>
    </location>
</feature>
<evidence type="ECO:0000256" key="8">
    <source>
        <dbReference type="SAM" id="MobiDB-lite"/>
    </source>
</evidence>
<dbReference type="GO" id="GO:0016740">
    <property type="term" value="F:transferase activity"/>
    <property type="evidence" value="ECO:0007669"/>
    <property type="project" value="UniProtKB-KW"/>
</dbReference>
<dbReference type="PROSITE" id="PS01311">
    <property type="entry name" value="LGT"/>
    <property type="match status" value="1"/>
</dbReference>
<accession>A0ABN2T5Y9</accession>